<proteinExistence type="predicted"/>
<gene>
    <name evidence="1" type="ORF">XELAEV_18036951mg</name>
</gene>
<dbReference type="EMBL" id="CM004479">
    <property type="protein sequence ID" value="OCT70027.1"/>
    <property type="molecule type" value="Genomic_DNA"/>
</dbReference>
<accession>A0A974CBH4</accession>
<protein>
    <submittedName>
        <fullName evidence="1">Uncharacterized protein</fullName>
    </submittedName>
</protein>
<evidence type="ECO:0000313" key="2">
    <source>
        <dbReference type="Proteomes" id="UP000694892"/>
    </source>
</evidence>
<dbReference type="Proteomes" id="UP000694892">
    <property type="component" value="Chromosome 7S"/>
</dbReference>
<dbReference type="AlphaFoldDB" id="A0A974CBH4"/>
<sequence>MKLLYFQAILSKVFNSYTKTCITFVKIKVKQKNCNPRYICCCDVCCLVTVHGGIRDNRTRSLEGTPRIPLAKPKVWSLASVG</sequence>
<evidence type="ECO:0000313" key="1">
    <source>
        <dbReference type="EMBL" id="OCT70027.1"/>
    </source>
</evidence>
<reference evidence="2" key="1">
    <citation type="journal article" date="2016" name="Nature">
        <title>Genome evolution in the allotetraploid frog Xenopus laevis.</title>
        <authorList>
            <person name="Session A.M."/>
            <person name="Uno Y."/>
            <person name="Kwon T."/>
            <person name="Chapman J.A."/>
            <person name="Toyoda A."/>
            <person name="Takahashi S."/>
            <person name="Fukui A."/>
            <person name="Hikosaka A."/>
            <person name="Suzuki A."/>
            <person name="Kondo M."/>
            <person name="van Heeringen S.J."/>
            <person name="Quigley I."/>
            <person name="Heinz S."/>
            <person name="Ogino H."/>
            <person name="Ochi H."/>
            <person name="Hellsten U."/>
            <person name="Lyons J.B."/>
            <person name="Simakov O."/>
            <person name="Putnam N."/>
            <person name="Stites J."/>
            <person name="Kuroki Y."/>
            <person name="Tanaka T."/>
            <person name="Michiue T."/>
            <person name="Watanabe M."/>
            <person name="Bogdanovic O."/>
            <person name="Lister R."/>
            <person name="Georgiou G."/>
            <person name="Paranjpe S.S."/>
            <person name="van Kruijsbergen I."/>
            <person name="Shu S."/>
            <person name="Carlson J."/>
            <person name="Kinoshita T."/>
            <person name="Ohta Y."/>
            <person name="Mawaribuchi S."/>
            <person name="Jenkins J."/>
            <person name="Grimwood J."/>
            <person name="Schmutz J."/>
            <person name="Mitros T."/>
            <person name="Mozaffari S.V."/>
            <person name="Suzuki Y."/>
            <person name="Haramoto Y."/>
            <person name="Yamamoto T.S."/>
            <person name="Takagi C."/>
            <person name="Heald R."/>
            <person name="Miller K."/>
            <person name="Haudenschild C."/>
            <person name="Kitzman J."/>
            <person name="Nakayama T."/>
            <person name="Izutsu Y."/>
            <person name="Robert J."/>
            <person name="Fortriede J."/>
            <person name="Burns K."/>
            <person name="Lotay V."/>
            <person name="Karimi K."/>
            <person name="Yasuoka Y."/>
            <person name="Dichmann D.S."/>
            <person name="Flajnik M.F."/>
            <person name="Houston D.W."/>
            <person name="Shendure J."/>
            <person name="DuPasquier L."/>
            <person name="Vize P.D."/>
            <person name="Zorn A.M."/>
            <person name="Ito M."/>
            <person name="Marcotte E.M."/>
            <person name="Wallingford J.B."/>
            <person name="Ito Y."/>
            <person name="Asashima M."/>
            <person name="Ueno N."/>
            <person name="Matsuda Y."/>
            <person name="Veenstra G.J."/>
            <person name="Fujiyama A."/>
            <person name="Harland R.M."/>
            <person name="Taira M."/>
            <person name="Rokhsar D.S."/>
        </authorList>
    </citation>
    <scope>NUCLEOTIDE SEQUENCE [LARGE SCALE GENOMIC DNA]</scope>
    <source>
        <strain evidence="2">J</strain>
    </source>
</reference>
<name>A0A974CBH4_XENLA</name>
<organism evidence="1 2">
    <name type="scientific">Xenopus laevis</name>
    <name type="common">African clawed frog</name>
    <dbReference type="NCBI Taxonomy" id="8355"/>
    <lineage>
        <taxon>Eukaryota</taxon>
        <taxon>Metazoa</taxon>
        <taxon>Chordata</taxon>
        <taxon>Craniata</taxon>
        <taxon>Vertebrata</taxon>
        <taxon>Euteleostomi</taxon>
        <taxon>Amphibia</taxon>
        <taxon>Batrachia</taxon>
        <taxon>Anura</taxon>
        <taxon>Pipoidea</taxon>
        <taxon>Pipidae</taxon>
        <taxon>Xenopodinae</taxon>
        <taxon>Xenopus</taxon>
        <taxon>Xenopus</taxon>
    </lineage>
</organism>